<comment type="catalytic activity">
    <reaction evidence="20">
        <text>hypotaurine + NADH + O2 + H(+) = taurine + NAD(+) + H2O</text>
        <dbReference type="Rhea" id="RHEA:74111"/>
        <dbReference type="ChEBI" id="CHEBI:15377"/>
        <dbReference type="ChEBI" id="CHEBI:15378"/>
        <dbReference type="ChEBI" id="CHEBI:15379"/>
        <dbReference type="ChEBI" id="CHEBI:57540"/>
        <dbReference type="ChEBI" id="CHEBI:57853"/>
        <dbReference type="ChEBI" id="CHEBI:57945"/>
        <dbReference type="ChEBI" id="CHEBI:507393"/>
        <dbReference type="EC" id="1.14.13.8"/>
    </reaction>
    <physiologicalReaction direction="left-to-right" evidence="20">
        <dbReference type="Rhea" id="RHEA:74112"/>
    </physiologicalReaction>
</comment>
<dbReference type="Pfam" id="PF00743">
    <property type="entry name" value="FMO-like"/>
    <property type="match status" value="1"/>
</dbReference>
<dbReference type="Gene3D" id="3.50.50.60">
    <property type="entry name" value="FAD/NAD(P)-binding domain"/>
    <property type="match status" value="2"/>
</dbReference>
<keyword evidence="15 33" id="KW-0503">Monooxygenase</keyword>
<evidence type="ECO:0000256" key="24">
    <source>
        <dbReference type="ARBA" id="ARBA00047864"/>
    </source>
</evidence>
<dbReference type="GO" id="GO:0034899">
    <property type="term" value="F:trimethylamine monooxygenase activity"/>
    <property type="evidence" value="ECO:0007669"/>
    <property type="project" value="UniProtKB-EC"/>
</dbReference>
<comment type="catalytic activity">
    <reaction evidence="22">
        <text>heptan-2-one + NADPH + O2 + H(+) = pentyl acetate + NADP(+) + H2O</text>
        <dbReference type="Rhea" id="RHEA:54836"/>
        <dbReference type="ChEBI" id="CHEBI:5672"/>
        <dbReference type="ChEBI" id="CHEBI:15377"/>
        <dbReference type="ChEBI" id="CHEBI:15378"/>
        <dbReference type="ChEBI" id="CHEBI:15379"/>
        <dbReference type="ChEBI" id="CHEBI:57783"/>
        <dbReference type="ChEBI" id="CHEBI:58349"/>
        <dbReference type="ChEBI" id="CHEBI:87362"/>
    </reaction>
    <physiologicalReaction direction="left-to-right" evidence="22">
        <dbReference type="Rhea" id="RHEA:54837"/>
    </physiologicalReaction>
</comment>
<comment type="catalytic activity">
    <reaction evidence="26">
        <text>hypotaurine + NADPH + O2 + H(+) = taurine + NADP(+) + H2O</text>
        <dbReference type="Rhea" id="RHEA:69819"/>
        <dbReference type="ChEBI" id="CHEBI:15377"/>
        <dbReference type="ChEBI" id="CHEBI:15378"/>
        <dbReference type="ChEBI" id="CHEBI:15379"/>
        <dbReference type="ChEBI" id="CHEBI:57783"/>
        <dbReference type="ChEBI" id="CHEBI:57853"/>
        <dbReference type="ChEBI" id="CHEBI:58349"/>
        <dbReference type="ChEBI" id="CHEBI:507393"/>
        <dbReference type="EC" id="1.14.13.8"/>
    </reaction>
    <physiologicalReaction direction="left-to-right" evidence="26">
        <dbReference type="Rhea" id="RHEA:69820"/>
    </physiologicalReaction>
</comment>
<dbReference type="InterPro" id="IPR036188">
    <property type="entry name" value="FAD/NAD-bd_sf"/>
</dbReference>
<dbReference type="PRINTS" id="PR01125">
    <property type="entry name" value="FMOXYGENASE5"/>
</dbReference>
<comment type="catalytic activity">
    <reaction evidence="21">
        <text>hexan-3-one + NADPH + O2 + H(+) = propyl propanoate + NADP(+) + H2O</text>
        <dbReference type="Rhea" id="RHEA:54848"/>
        <dbReference type="ChEBI" id="CHEBI:15377"/>
        <dbReference type="ChEBI" id="CHEBI:15378"/>
        <dbReference type="ChEBI" id="CHEBI:15379"/>
        <dbReference type="ChEBI" id="CHEBI:57783"/>
        <dbReference type="ChEBI" id="CHEBI:58349"/>
        <dbReference type="ChEBI" id="CHEBI:89828"/>
        <dbReference type="ChEBI" id="CHEBI:89891"/>
    </reaction>
    <physiologicalReaction direction="left-to-right" evidence="21">
        <dbReference type="Rhea" id="RHEA:54849"/>
    </physiologicalReaction>
</comment>
<dbReference type="GO" id="GO:0005789">
    <property type="term" value="C:endoplasmic reticulum membrane"/>
    <property type="evidence" value="ECO:0007669"/>
    <property type="project" value="UniProtKB-SubCell"/>
</dbReference>
<evidence type="ECO:0000256" key="32">
    <source>
        <dbReference type="ARBA" id="ARBA00049475"/>
    </source>
</evidence>
<evidence type="ECO:0000256" key="5">
    <source>
        <dbReference type="ARBA" id="ARBA00022481"/>
    </source>
</evidence>
<comment type="catalytic activity">
    <reaction evidence="28">
        <text>octan-3-one + NADPH + O2 + H(+) = ethyl hexanoate + NADP(+) + H2O</text>
        <dbReference type="Rhea" id="RHEA:54856"/>
        <dbReference type="ChEBI" id="CHEBI:15377"/>
        <dbReference type="ChEBI" id="CHEBI:15378"/>
        <dbReference type="ChEBI" id="CHEBI:15379"/>
        <dbReference type="ChEBI" id="CHEBI:57783"/>
        <dbReference type="ChEBI" id="CHEBI:58349"/>
        <dbReference type="ChEBI" id="CHEBI:80946"/>
        <dbReference type="ChEBI" id="CHEBI:86055"/>
    </reaction>
    <physiologicalReaction direction="left-to-right" evidence="28">
        <dbReference type="Rhea" id="RHEA:54857"/>
    </physiologicalReaction>
</comment>
<keyword evidence="8" id="KW-0812">Transmembrane</keyword>
<evidence type="ECO:0000256" key="7">
    <source>
        <dbReference type="ARBA" id="ARBA00022630"/>
    </source>
</evidence>
<evidence type="ECO:0000256" key="15">
    <source>
        <dbReference type="ARBA" id="ARBA00023033"/>
    </source>
</evidence>
<evidence type="ECO:0000256" key="27">
    <source>
        <dbReference type="ARBA" id="ARBA00048088"/>
    </source>
</evidence>
<evidence type="ECO:0000256" key="8">
    <source>
        <dbReference type="ARBA" id="ARBA00022692"/>
    </source>
</evidence>
<keyword evidence="6" id="KW-0597">Phosphoprotein</keyword>
<evidence type="ECO:0000256" key="16">
    <source>
        <dbReference type="ARBA" id="ARBA00023098"/>
    </source>
</evidence>
<evidence type="ECO:0000256" key="31">
    <source>
        <dbReference type="ARBA" id="ARBA00049443"/>
    </source>
</evidence>
<name>A0A1I7YSL8_9BILA</name>
<comment type="similarity">
    <text evidence="4 33 34">Belongs to the FMO family.</text>
</comment>
<keyword evidence="5" id="KW-0488">Methylation</keyword>
<keyword evidence="10 33" id="KW-0274">FAD</keyword>
<evidence type="ECO:0000256" key="1">
    <source>
        <dbReference type="ARBA" id="ARBA00001974"/>
    </source>
</evidence>
<comment type="function">
    <text evidence="18">Acts as a Baeyer-Villiger monooxygenase on a broad range of substrates. Catalyzes the insertion of an oxygen atom into a carbon-carbon bond adjacent to a carbonyl, which converts ketones to esters. Active on diverse carbonyl compounds, whereas soft nucleophiles are mostly non- or poorly reactive. In contrast with other forms of FMO it is non- or poorly active on 'classical' substrates such as drugs, pesticides, and dietary components containing soft nucleophilic heteroatoms. Able to oxidize drug molecules bearing a carbonyl group on an aliphatic chain, such as nabumetone and pentoxifylline. Also, in the absence of substrates, shows slow but yet significant NADPH oxidase activity. Acts as a positive modulator of cholesterol biosynthesis as well as glucose homeostasis, promoting metabolic aging via pleiotropic effects.</text>
</comment>
<evidence type="ECO:0000256" key="22">
    <source>
        <dbReference type="ARBA" id="ARBA00047574"/>
    </source>
</evidence>
<evidence type="ECO:0000256" key="26">
    <source>
        <dbReference type="ARBA" id="ARBA00048041"/>
    </source>
</evidence>
<comment type="catalytic activity">
    <reaction evidence="31">
        <text>N,N-dimethylaniline + NADPH + O2 + H(+) = N,N-dimethylaniline N-oxide + NADP(+) + H2O</text>
        <dbReference type="Rhea" id="RHEA:24468"/>
        <dbReference type="ChEBI" id="CHEBI:15377"/>
        <dbReference type="ChEBI" id="CHEBI:15378"/>
        <dbReference type="ChEBI" id="CHEBI:15379"/>
        <dbReference type="ChEBI" id="CHEBI:16269"/>
        <dbReference type="ChEBI" id="CHEBI:17735"/>
        <dbReference type="ChEBI" id="CHEBI:57783"/>
        <dbReference type="ChEBI" id="CHEBI:58349"/>
        <dbReference type="EC" id="1.14.13.8"/>
    </reaction>
    <physiologicalReaction direction="left-to-right" evidence="31">
        <dbReference type="Rhea" id="RHEA:24469"/>
    </physiologicalReaction>
</comment>
<evidence type="ECO:0000256" key="10">
    <source>
        <dbReference type="ARBA" id="ARBA00022827"/>
    </source>
</evidence>
<dbReference type="PIRSF" id="PIRSF000332">
    <property type="entry name" value="FMO"/>
    <property type="match status" value="1"/>
</dbReference>
<evidence type="ECO:0000256" key="9">
    <source>
        <dbReference type="ARBA" id="ARBA00022824"/>
    </source>
</evidence>
<dbReference type="GO" id="GO:0050661">
    <property type="term" value="F:NADP binding"/>
    <property type="evidence" value="ECO:0007669"/>
    <property type="project" value="InterPro"/>
</dbReference>
<evidence type="ECO:0000256" key="4">
    <source>
        <dbReference type="ARBA" id="ARBA00009183"/>
    </source>
</evidence>
<dbReference type="SUPFAM" id="SSF51905">
    <property type="entry name" value="FAD/NAD(P)-binding domain"/>
    <property type="match status" value="2"/>
</dbReference>
<evidence type="ECO:0000256" key="21">
    <source>
        <dbReference type="ARBA" id="ARBA00047426"/>
    </source>
</evidence>
<sequence>MEGTRRVAIIGAAASGLPSTRHAVLYGFEPVVFEASDDIGGLWRFKKQDTDESSVMKSTIINTSKELTAYSDFPPPADFANFMHNEKVLEYLRLYAQHWDLLKYIRFRHKVFNIERSPSYEKTGRWTVYFRNLETDEDTAEEFDGVVIALGHHCTPNFPPKWPGQDVFQGRIIHSHSYKDHKGLDDKVCVVVGVGNSGCDAAVELSRFAKMVYLVTRRGTWVYSRIFEHGVPYDIFLNSRFNAFMMSILPESTVCNYLENKLESRFDHANYGLKPAHRILGAHPTANDELPSRIASGMVCVKPNIKEFTETDVIFEDGTVAENVDLVVLATGYTYNFDIVENGKLIKVDRNKSDLYQFVFPLVTADHNTLAVVGYVQPLGSIMAVGEMQARLYFDALSGHTKLPSKEKMAKSVEMKRKEMARVYVDSQRHTIQVPYTPYMDEMANMIGCKPNLLAQFFTDPKLWWTLFFGPNVAYQYRLRGPHPWKDARQALLTLSERVVVPTRTREPPMTKPQGFPLVKTVTLLGICAAVGFHVYRSHLK</sequence>
<dbReference type="InterPro" id="IPR000960">
    <property type="entry name" value="Flavin_mOase"/>
</dbReference>
<evidence type="ECO:0000256" key="3">
    <source>
        <dbReference type="ARBA" id="ARBA00004524"/>
    </source>
</evidence>
<dbReference type="PRINTS" id="PR00370">
    <property type="entry name" value="FMOXYGENASE"/>
</dbReference>
<evidence type="ECO:0000313" key="35">
    <source>
        <dbReference type="Proteomes" id="UP000095287"/>
    </source>
</evidence>
<comment type="catalytic activity">
    <reaction evidence="32">
        <text>octan-3-one + NADPH + O2 + H(+) = pentyl propanoate + NADP(+) + H2O</text>
        <dbReference type="Rhea" id="RHEA:54840"/>
        <dbReference type="ChEBI" id="CHEBI:15377"/>
        <dbReference type="ChEBI" id="CHEBI:15378"/>
        <dbReference type="ChEBI" id="CHEBI:15379"/>
        <dbReference type="ChEBI" id="CHEBI:57783"/>
        <dbReference type="ChEBI" id="CHEBI:58349"/>
        <dbReference type="ChEBI" id="CHEBI:80946"/>
        <dbReference type="ChEBI" id="CHEBI:87373"/>
    </reaction>
    <physiologicalReaction direction="left-to-right" evidence="32">
        <dbReference type="Rhea" id="RHEA:54841"/>
    </physiologicalReaction>
</comment>
<evidence type="ECO:0000256" key="6">
    <source>
        <dbReference type="ARBA" id="ARBA00022553"/>
    </source>
</evidence>
<evidence type="ECO:0000256" key="17">
    <source>
        <dbReference type="ARBA" id="ARBA00023136"/>
    </source>
</evidence>
<keyword evidence="35" id="KW-1185">Reference proteome</keyword>
<evidence type="ECO:0000256" key="2">
    <source>
        <dbReference type="ARBA" id="ARBA00004389"/>
    </source>
</evidence>
<dbReference type="AlphaFoldDB" id="A0A1I7YSL8"/>
<evidence type="ECO:0000256" key="18">
    <source>
        <dbReference type="ARBA" id="ARBA00045722"/>
    </source>
</evidence>
<evidence type="ECO:0000256" key="12">
    <source>
        <dbReference type="ARBA" id="ARBA00022857"/>
    </source>
</evidence>
<evidence type="ECO:0000256" key="29">
    <source>
        <dbReference type="ARBA" id="ARBA00048989"/>
    </source>
</evidence>
<reference evidence="36" key="1">
    <citation type="submission" date="2016-11" db="UniProtKB">
        <authorList>
            <consortium name="WormBaseParasite"/>
        </authorList>
    </citation>
    <scope>IDENTIFICATION</scope>
</reference>
<comment type="cofactor">
    <cofactor evidence="1 33 34">
        <name>FAD</name>
        <dbReference type="ChEBI" id="CHEBI:57692"/>
    </cofactor>
</comment>
<dbReference type="InterPro" id="IPR002257">
    <property type="entry name" value="Flavin_mOase_5"/>
</dbReference>
<evidence type="ECO:0000256" key="30">
    <source>
        <dbReference type="ARBA" id="ARBA00048990"/>
    </source>
</evidence>
<comment type="function">
    <text evidence="19">Broad spectrum monooxygenase that catalyzes the oxygenation of a wide variety of nitrogen- and sulfur-containing compounds including xenobiotics. Catalyzes the S-oxygenation of hypotaurine to produce taurine, an organic osmolyte involved in cell volume regulation as well as a variety of cytoprotective and developmental processes. In vitro, catalyzes the N-oxygenation of trimethylamine (TMA) to produce trimethylamine N-oxide (TMAO) and could therefore participate to the detoxification of this compound that is generated by the action of gut microbiota from dietary precursors such as choline, choline containing compounds, betaine or L-carnitine.</text>
</comment>
<dbReference type="GO" id="GO:0047822">
    <property type="term" value="F:hypotaurine monooxygenase activity"/>
    <property type="evidence" value="ECO:0007669"/>
    <property type="project" value="RHEA"/>
</dbReference>
<dbReference type="WBParaSite" id="L893_g19295.t1">
    <property type="protein sequence ID" value="L893_g19295.t1"/>
    <property type="gene ID" value="L893_g19295"/>
</dbReference>
<dbReference type="EC" id="1.-.-.-" evidence="34"/>
<dbReference type="Proteomes" id="UP000095287">
    <property type="component" value="Unplaced"/>
</dbReference>
<keyword evidence="13" id="KW-1133">Transmembrane helix</keyword>
<keyword evidence="7 33" id="KW-0285">Flavoprotein</keyword>
<protein>
    <recommendedName>
        <fullName evidence="34">Flavin-containing monooxygenase</fullName>
        <ecNumber evidence="34">1.-.-.-</ecNumber>
    </recommendedName>
</protein>
<keyword evidence="14 33" id="KW-0560">Oxidoreductase</keyword>
<evidence type="ECO:0000313" key="36">
    <source>
        <dbReference type="WBParaSite" id="L893_g19295.t1"/>
    </source>
</evidence>
<dbReference type="FunFam" id="3.50.50.60:FF:000159">
    <property type="entry name" value="Dimethylaniline monooxygenase [N-oxide-forming]"/>
    <property type="match status" value="1"/>
</dbReference>
<dbReference type="InterPro" id="IPR050346">
    <property type="entry name" value="FMO-like"/>
</dbReference>
<comment type="catalytic activity">
    <reaction evidence="30">
        <text>heptan-4-one + NADPH + O2 + H(+) = propyl butanoate + NADP(+) + H2O</text>
        <dbReference type="Rhea" id="RHEA:54852"/>
        <dbReference type="ChEBI" id="CHEBI:15377"/>
        <dbReference type="ChEBI" id="CHEBI:15378"/>
        <dbReference type="ChEBI" id="CHEBI:15379"/>
        <dbReference type="ChEBI" id="CHEBI:57783"/>
        <dbReference type="ChEBI" id="CHEBI:58349"/>
        <dbReference type="ChEBI" id="CHEBI:89484"/>
        <dbReference type="ChEBI" id="CHEBI:89719"/>
    </reaction>
    <physiologicalReaction direction="left-to-right" evidence="30">
        <dbReference type="Rhea" id="RHEA:54853"/>
    </physiologicalReaction>
</comment>
<dbReference type="InterPro" id="IPR020946">
    <property type="entry name" value="Flavin_mOase-like"/>
</dbReference>
<evidence type="ECO:0000256" key="19">
    <source>
        <dbReference type="ARBA" id="ARBA00045957"/>
    </source>
</evidence>
<evidence type="ECO:0000256" key="23">
    <source>
        <dbReference type="ARBA" id="ARBA00047855"/>
    </source>
</evidence>
<evidence type="ECO:0000256" key="33">
    <source>
        <dbReference type="PIRNR" id="PIRNR000332"/>
    </source>
</evidence>
<organism evidence="35 36">
    <name type="scientific">Steinernema glaseri</name>
    <dbReference type="NCBI Taxonomy" id="37863"/>
    <lineage>
        <taxon>Eukaryota</taxon>
        <taxon>Metazoa</taxon>
        <taxon>Ecdysozoa</taxon>
        <taxon>Nematoda</taxon>
        <taxon>Chromadorea</taxon>
        <taxon>Rhabditida</taxon>
        <taxon>Tylenchina</taxon>
        <taxon>Panagrolaimomorpha</taxon>
        <taxon>Strongyloidoidea</taxon>
        <taxon>Steinernematidae</taxon>
        <taxon>Steinernema</taxon>
    </lineage>
</organism>
<comment type="catalytic activity">
    <reaction evidence="25">
        <text>hexan-3-one + NADPH + O2 + H(+) = ethyl butanoate + NADP(+) + H2O</text>
        <dbReference type="Rhea" id="RHEA:54844"/>
        <dbReference type="ChEBI" id="CHEBI:15377"/>
        <dbReference type="ChEBI" id="CHEBI:15378"/>
        <dbReference type="ChEBI" id="CHEBI:15379"/>
        <dbReference type="ChEBI" id="CHEBI:57783"/>
        <dbReference type="ChEBI" id="CHEBI:58349"/>
        <dbReference type="ChEBI" id="CHEBI:88764"/>
        <dbReference type="ChEBI" id="CHEBI:89891"/>
    </reaction>
    <physiologicalReaction direction="left-to-right" evidence="25">
        <dbReference type="Rhea" id="RHEA:54845"/>
    </physiologicalReaction>
</comment>
<evidence type="ECO:0000256" key="13">
    <source>
        <dbReference type="ARBA" id="ARBA00022989"/>
    </source>
</evidence>
<accession>A0A1I7YSL8</accession>
<evidence type="ECO:0000256" key="28">
    <source>
        <dbReference type="ARBA" id="ARBA00048459"/>
    </source>
</evidence>
<dbReference type="GO" id="GO:0006629">
    <property type="term" value="P:lipid metabolic process"/>
    <property type="evidence" value="ECO:0007669"/>
    <property type="project" value="UniProtKB-KW"/>
</dbReference>
<evidence type="ECO:0000256" key="14">
    <source>
        <dbReference type="ARBA" id="ARBA00023002"/>
    </source>
</evidence>
<comment type="catalytic activity">
    <reaction evidence="27">
        <text>trimethylamine + NADPH + O2 = trimethylamine N-oxide + NADP(+) + H2O</text>
        <dbReference type="Rhea" id="RHEA:31979"/>
        <dbReference type="ChEBI" id="CHEBI:15377"/>
        <dbReference type="ChEBI" id="CHEBI:15379"/>
        <dbReference type="ChEBI" id="CHEBI:15724"/>
        <dbReference type="ChEBI" id="CHEBI:57783"/>
        <dbReference type="ChEBI" id="CHEBI:58349"/>
        <dbReference type="ChEBI" id="CHEBI:58389"/>
        <dbReference type="EC" id="1.14.13.148"/>
    </reaction>
    <physiologicalReaction direction="left-to-right" evidence="27">
        <dbReference type="Rhea" id="RHEA:31980"/>
    </physiologicalReaction>
</comment>
<comment type="subcellular location">
    <subcellularLocation>
        <location evidence="2">Endoplasmic reticulum membrane</location>
        <topology evidence="2">Single-pass membrane protein</topology>
    </subcellularLocation>
    <subcellularLocation>
        <location evidence="3">Microsome membrane</location>
    </subcellularLocation>
</comment>
<evidence type="ECO:0000256" key="25">
    <source>
        <dbReference type="ARBA" id="ARBA00047977"/>
    </source>
</evidence>
<keyword evidence="11" id="KW-0492">Microsome</keyword>
<dbReference type="PANTHER" id="PTHR23023">
    <property type="entry name" value="DIMETHYLANILINE MONOOXYGENASE"/>
    <property type="match status" value="1"/>
</dbReference>
<comment type="catalytic activity">
    <reaction evidence="24">
        <text>NADPH + O2 + H(+) = H2O2 + NADP(+)</text>
        <dbReference type="Rhea" id="RHEA:11260"/>
        <dbReference type="ChEBI" id="CHEBI:15378"/>
        <dbReference type="ChEBI" id="CHEBI:15379"/>
        <dbReference type="ChEBI" id="CHEBI:16240"/>
        <dbReference type="ChEBI" id="CHEBI:57783"/>
        <dbReference type="ChEBI" id="CHEBI:58349"/>
        <dbReference type="EC" id="1.6.3.1"/>
    </reaction>
    <physiologicalReaction direction="left-to-right" evidence="24">
        <dbReference type="Rhea" id="RHEA:11261"/>
    </physiologicalReaction>
</comment>
<keyword evidence="16" id="KW-0443">Lipid metabolism</keyword>
<dbReference type="GO" id="GO:0016174">
    <property type="term" value="F:NAD(P)H oxidase H2O2-forming activity"/>
    <property type="evidence" value="ECO:0007669"/>
    <property type="project" value="UniProtKB-EC"/>
</dbReference>
<comment type="catalytic activity">
    <reaction evidence="23">
        <text>sulcatone + NADPH + O2 + H(+) = 4-methylpent-3-en-1-yl acetate + NADP(+) + H2O</text>
        <dbReference type="Rhea" id="RHEA:54864"/>
        <dbReference type="ChEBI" id="CHEBI:15377"/>
        <dbReference type="ChEBI" id="CHEBI:15378"/>
        <dbReference type="ChEBI" id="CHEBI:15379"/>
        <dbReference type="ChEBI" id="CHEBI:16310"/>
        <dbReference type="ChEBI" id="CHEBI:57783"/>
        <dbReference type="ChEBI" id="CHEBI:58349"/>
        <dbReference type="ChEBI" id="CHEBI:138373"/>
    </reaction>
    <physiologicalReaction direction="left-to-right" evidence="23">
        <dbReference type="Rhea" id="RHEA:54865"/>
    </physiologicalReaction>
</comment>
<dbReference type="GO" id="GO:0050660">
    <property type="term" value="F:flavin adenine dinucleotide binding"/>
    <property type="evidence" value="ECO:0007669"/>
    <property type="project" value="InterPro"/>
</dbReference>
<keyword evidence="12 33" id="KW-0521">NADP</keyword>
<proteinExistence type="inferred from homology"/>
<keyword evidence="17 33" id="KW-0472">Membrane</keyword>
<evidence type="ECO:0000256" key="11">
    <source>
        <dbReference type="ARBA" id="ARBA00022848"/>
    </source>
</evidence>
<evidence type="ECO:0000256" key="20">
    <source>
        <dbReference type="ARBA" id="ARBA00047338"/>
    </source>
</evidence>
<keyword evidence="9 33" id="KW-0256">Endoplasmic reticulum</keyword>
<evidence type="ECO:0000256" key="34">
    <source>
        <dbReference type="RuleBase" id="RU361177"/>
    </source>
</evidence>
<comment type="catalytic activity">
    <reaction evidence="29">
        <text>(2E)-geranial + NADPH + O2 + H(+) = (1E)-2,6-dimethylhepta-1,5-dien-1-yl formate + NADP(+) + H2O</text>
        <dbReference type="Rhea" id="RHEA:54860"/>
        <dbReference type="ChEBI" id="CHEBI:15377"/>
        <dbReference type="ChEBI" id="CHEBI:15378"/>
        <dbReference type="ChEBI" id="CHEBI:15379"/>
        <dbReference type="ChEBI" id="CHEBI:16980"/>
        <dbReference type="ChEBI" id="CHEBI:57783"/>
        <dbReference type="ChEBI" id="CHEBI:58349"/>
        <dbReference type="ChEBI" id="CHEBI:138375"/>
    </reaction>
    <physiologicalReaction direction="left-to-right" evidence="29">
        <dbReference type="Rhea" id="RHEA:54861"/>
    </physiologicalReaction>
</comment>
<dbReference type="GO" id="GO:0004499">
    <property type="term" value="F:N,N-dimethylaniline monooxygenase activity"/>
    <property type="evidence" value="ECO:0007669"/>
    <property type="project" value="UniProtKB-UniRule"/>
</dbReference>